<gene>
    <name evidence="1" type="ORF">FRX31_030392</name>
</gene>
<reference evidence="1 2" key="1">
    <citation type="submission" date="2020-06" db="EMBL/GenBank/DDBJ databases">
        <title>Transcriptomic and genomic resources for Thalictrum thalictroides and T. hernandezii: Facilitating candidate gene discovery in an emerging model plant lineage.</title>
        <authorList>
            <person name="Arias T."/>
            <person name="Riano-Pachon D.M."/>
            <person name="Di Stilio V.S."/>
        </authorList>
    </citation>
    <scope>NUCLEOTIDE SEQUENCE [LARGE SCALE GENOMIC DNA]</scope>
    <source>
        <strain evidence="2">cv. WT478/WT964</strain>
        <tissue evidence="1">Leaves</tissue>
    </source>
</reference>
<evidence type="ECO:0000313" key="1">
    <source>
        <dbReference type="EMBL" id="KAF5180021.1"/>
    </source>
</evidence>
<name>A0A7J6V5N3_THATH</name>
<proteinExistence type="predicted"/>
<sequence length="109" mass="12706">MASFSEEEQISDMIQHISIIKWVTTSDLQQQLQDLPQHGSDPEQRSYFPQIYSALQLHLLYQQSSKVLRLNYSPHHLTFTRRPPIQPVVADRFSKSFASLTLHRGSNKR</sequence>
<organism evidence="1 2">
    <name type="scientific">Thalictrum thalictroides</name>
    <name type="common">Rue-anemone</name>
    <name type="synonym">Anemone thalictroides</name>
    <dbReference type="NCBI Taxonomy" id="46969"/>
    <lineage>
        <taxon>Eukaryota</taxon>
        <taxon>Viridiplantae</taxon>
        <taxon>Streptophyta</taxon>
        <taxon>Embryophyta</taxon>
        <taxon>Tracheophyta</taxon>
        <taxon>Spermatophyta</taxon>
        <taxon>Magnoliopsida</taxon>
        <taxon>Ranunculales</taxon>
        <taxon>Ranunculaceae</taxon>
        <taxon>Thalictroideae</taxon>
        <taxon>Thalictrum</taxon>
    </lineage>
</organism>
<dbReference type="AlphaFoldDB" id="A0A7J6V5N3"/>
<comment type="caution">
    <text evidence="1">The sequence shown here is derived from an EMBL/GenBank/DDBJ whole genome shotgun (WGS) entry which is preliminary data.</text>
</comment>
<dbReference type="Proteomes" id="UP000554482">
    <property type="component" value="Unassembled WGS sequence"/>
</dbReference>
<dbReference type="EMBL" id="JABWDY010037971">
    <property type="protein sequence ID" value="KAF5180021.1"/>
    <property type="molecule type" value="Genomic_DNA"/>
</dbReference>
<evidence type="ECO:0000313" key="2">
    <source>
        <dbReference type="Proteomes" id="UP000554482"/>
    </source>
</evidence>
<keyword evidence="2" id="KW-1185">Reference proteome</keyword>
<protein>
    <submittedName>
        <fullName evidence="1">Uncharacterized protein</fullName>
    </submittedName>
</protein>
<accession>A0A7J6V5N3</accession>